<dbReference type="EMBL" id="CP014525">
    <property type="protein sequence ID" value="AMW34039.1"/>
    <property type="molecule type" value="Genomic_DNA"/>
</dbReference>
<evidence type="ECO:0000313" key="9">
    <source>
        <dbReference type="EMBL" id="AMW34039.1"/>
    </source>
</evidence>
<evidence type="ECO:0000256" key="4">
    <source>
        <dbReference type="ARBA" id="ARBA00022691"/>
    </source>
</evidence>
<keyword evidence="4 6" id="KW-0949">S-adenosyl-L-methionine</keyword>
<comment type="subcellular location">
    <subcellularLocation>
        <location evidence="6">Cytoplasm</location>
    </subcellularLocation>
</comment>
<proteinExistence type="inferred from homology"/>
<dbReference type="SUPFAM" id="SSF75217">
    <property type="entry name" value="alpha/beta knot"/>
    <property type="match status" value="1"/>
</dbReference>
<dbReference type="GO" id="GO:0003723">
    <property type="term" value="F:RNA binding"/>
    <property type="evidence" value="ECO:0007669"/>
    <property type="project" value="InterPro"/>
</dbReference>
<feature type="binding site" evidence="6 7">
    <location>
        <position position="129"/>
    </location>
    <ligand>
        <name>S-adenosyl-L-methionine</name>
        <dbReference type="ChEBI" id="CHEBI:59789"/>
    </ligand>
</feature>
<dbReference type="HAMAP" id="MF_01885">
    <property type="entry name" value="tRNA_methyltr_TrmL"/>
    <property type="match status" value="1"/>
</dbReference>
<dbReference type="EC" id="2.1.1.207" evidence="6"/>
<evidence type="ECO:0000256" key="3">
    <source>
        <dbReference type="ARBA" id="ARBA00022679"/>
    </source>
</evidence>
<dbReference type="InterPro" id="IPR029026">
    <property type="entry name" value="tRNA_m1G_MTases_N"/>
</dbReference>
<feature type="binding site" evidence="6 7">
    <location>
        <position position="79"/>
    </location>
    <ligand>
        <name>S-adenosyl-L-methionine</name>
        <dbReference type="ChEBI" id="CHEBI:59789"/>
    </ligand>
</feature>
<dbReference type="Proteomes" id="UP000076066">
    <property type="component" value="Chromosome"/>
</dbReference>
<dbReference type="Pfam" id="PF00588">
    <property type="entry name" value="SpoU_methylase"/>
    <property type="match status" value="1"/>
</dbReference>
<evidence type="ECO:0000256" key="5">
    <source>
        <dbReference type="ARBA" id="ARBA00022694"/>
    </source>
</evidence>
<accession>A0A143DBS5</accession>
<dbReference type="STRING" id="1549855.AY555_01350"/>
<evidence type="ECO:0000256" key="7">
    <source>
        <dbReference type="PIRSR" id="PIRSR029256-1"/>
    </source>
</evidence>
<dbReference type="RefSeq" id="WP_066132411.1">
    <property type="nucleotide sequence ID" value="NZ_CP014525.1"/>
</dbReference>
<feature type="binding site" evidence="6 7">
    <location>
        <position position="101"/>
    </location>
    <ligand>
        <name>S-adenosyl-L-methionine</name>
        <dbReference type="ChEBI" id="CHEBI:59789"/>
    </ligand>
</feature>
<sequence length="158" mass="17611">MRIALYQPDIPQNAGAMIRLTACLGLELDIIGPCGFVHDDSRMRRAGLDYSQRTHTLWHRSWSAFLDEHICRKSRLVLLTTRASTPHTDVMFHPDDTLLLGRESCGVPAEVHDRSDLQICVPMKPGMRSLNVVTAAAMITGEALRQTNGFHPVHASQV</sequence>
<evidence type="ECO:0000259" key="8">
    <source>
        <dbReference type="Pfam" id="PF00588"/>
    </source>
</evidence>
<dbReference type="AlphaFoldDB" id="A0A143DBS5"/>
<dbReference type="InterPro" id="IPR001537">
    <property type="entry name" value="SpoU_MeTrfase"/>
</dbReference>
<dbReference type="GO" id="GO:0005737">
    <property type="term" value="C:cytoplasm"/>
    <property type="evidence" value="ECO:0007669"/>
    <property type="project" value="UniProtKB-SubCell"/>
</dbReference>
<feature type="binding site" evidence="6 7">
    <location>
        <position position="121"/>
    </location>
    <ligand>
        <name>S-adenosyl-L-methionine</name>
        <dbReference type="ChEBI" id="CHEBI:59789"/>
    </ligand>
</feature>
<dbReference type="OrthoDB" id="9789043at2"/>
<comment type="similarity">
    <text evidence="6">Belongs to the class IV-like SAM-binding methyltransferase superfamily. RNA methyltransferase TrmH family. TrmL subfamily.</text>
</comment>
<dbReference type="PANTHER" id="PTHR42971:SF1">
    <property type="entry name" value="TRNA (CYTIDINE(34)-2'-O)-METHYLTRANSFERASE"/>
    <property type="match status" value="1"/>
</dbReference>
<dbReference type="InterPro" id="IPR016914">
    <property type="entry name" value="TrmL"/>
</dbReference>
<keyword evidence="10" id="KW-1185">Reference proteome</keyword>
<keyword evidence="5 6" id="KW-0819">tRNA processing</keyword>
<dbReference type="KEGG" id="hjo:AY555_01350"/>
<dbReference type="GO" id="GO:0141102">
    <property type="term" value="F:tRNA (5-carboxymethylaminomethyluridine(34)-2'-O)-methyltransferase activity"/>
    <property type="evidence" value="ECO:0007669"/>
    <property type="project" value="RHEA"/>
</dbReference>
<comment type="catalytic activity">
    <reaction evidence="6">
        <text>cytidine(34) in tRNA + S-adenosyl-L-methionine = 2'-O-methylcytidine(34) in tRNA + S-adenosyl-L-homocysteine + H(+)</text>
        <dbReference type="Rhea" id="RHEA:43084"/>
        <dbReference type="Rhea" id="RHEA-COMP:10331"/>
        <dbReference type="Rhea" id="RHEA-COMP:10332"/>
        <dbReference type="ChEBI" id="CHEBI:15378"/>
        <dbReference type="ChEBI" id="CHEBI:57856"/>
        <dbReference type="ChEBI" id="CHEBI:59789"/>
        <dbReference type="ChEBI" id="CHEBI:74495"/>
        <dbReference type="ChEBI" id="CHEBI:82748"/>
        <dbReference type="EC" id="2.1.1.207"/>
    </reaction>
</comment>
<organism evidence="9 10">
    <name type="scientific">Haematospirillum jordaniae</name>
    <dbReference type="NCBI Taxonomy" id="1549855"/>
    <lineage>
        <taxon>Bacteria</taxon>
        <taxon>Pseudomonadati</taxon>
        <taxon>Pseudomonadota</taxon>
        <taxon>Alphaproteobacteria</taxon>
        <taxon>Rhodospirillales</taxon>
        <taxon>Novispirillaceae</taxon>
        <taxon>Haematospirillum</taxon>
    </lineage>
</organism>
<feature type="domain" description="tRNA/rRNA methyltransferase SpoU type" evidence="8">
    <location>
        <begin position="2"/>
        <end position="139"/>
    </location>
</feature>
<comment type="subunit">
    <text evidence="6">Homodimer.</text>
</comment>
<keyword evidence="3 6" id="KW-0808">Transferase</keyword>
<dbReference type="PANTHER" id="PTHR42971">
    <property type="entry name" value="TRNA (CYTIDINE(34)-2'-O)-METHYLTRANSFERASE"/>
    <property type="match status" value="1"/>
</dbReference>
<evidence type="ECO:0000256" key="1">
    <source>
        <dbReference type="ARBA" id="ARBA00022490"/>
    </source>
</evidence>
<keyword evidence="2 6" id="KW-0489">Methyltransferase</keyword>
<dbReference type="GO" id="GO:0141098">
    <property type="term" value="F:tRNA (cytidine(34)-2'-O)-methyltransferase activity"/>
    <property type="evidence" value="ECO:0007669"/>
    <property type="project" value="RHEA"/>
</dbReference>
<evidence type="ECO:0000256" key="2">
    <source>
        <dbReference type="ARBA" id="ARBA00022603"/>
    </source>
</evidence>
<dbReference type="GeneID" id="53315803"/>
<dbReference type="Gene3D" id="3.40.1280.10">
    <property type="match status" value="1"/>
</dbReference>
<reference evidence="9 10" key="1">
    <citation type="submission" date="2016-02" db="EMBL/GenBank/DDBJ databases">
        <title>Complete Genome of H5569, the type strain of the newly described species Haematospirillium jordaniae.</title>
        <authorList>
            <person name="Nicholson A.C."/>
            <person name="Humrighouse B.W."/>
            <person name="Loparov V."/>
            <person name="McQuiston J.R."/>
        </authorList>
    </citation>
    <scope>NUCLEOTIDE SEQUENCE [LARGE SCALE GENOMIC DNA]</scope>
    <source>
        <strain evidence="9 10">H5569</strain>
    </source>
</reference>
<dbReference type="InterPro" id="IPR029028">
    <property type="entry name" value="Alpha/beta_knot_MTases"/>
</dbReference>
<comment type="catalytic activity">
    <reaction evidence="6">
        <text>5-carboxymethylaminomethyluridine(34) in tRNA(Leu) + S-adenosyl-L-methionine = 5-carboxymethylaminomethyl-2'-O-methyluridine(34) in tRNA(Leu) + S-adenosyl-L-homocysteine + H(+)</text>
        <dbReference type="Rhea" id="RHEA:43088"/>
        <dbReference type="Rhea" id="RHEA-COMP:10333"/>
        <dbReference type="Rhea" id="RHEA-COMP:10334"/>
        <dbReference type="ChEBI" id="CHEBI:15378"/>
        <dbReference type="ChEBI" id="CHEBI:57856"/>
        <dbReference type="ChEBI" id="CHEBI:59789"/>
        <dbReference type="ChEBI" id="CHEBI:74508"/>
        <dbReference type="ChEBI" id="CHEBI:74511"/>
        <dbReference type="EC" id="2.1.1.207"/>
    </reaction>
</comment>
<comment type="function">
    <text evidence="6">Methylates the ribose at the nucleotide 34 wobble position in the two leucyl isoacceptors tRNA(Leu)(CmAA) and tRNA(Leu)(cmnm5UmAA). Catalyzes the methyl transfer from S-adenosyl-L-methionine to the 2'-OH of the wobble nucleotide.</text>
</comment>
<protein>
    <recommendedName>
        <fullName evidence="6">tRNA (cytidine(34)-2'-O)-methyltransferase</fullName>
        <ecNumber evidence="6">2.1.1.207</ecNumber>
    </recommendedName>
    <alternativeName>
        <fullName evidence="6">tRNA (cytidine/uridine-2'-O-)-methyltransferase TrmL</fullName>
    </alternativeName>
</protein>
<evidence type="ECO:0000313" key="10">
    <source>
        <dbReference type="Proteomes" id="UP000076066"/>
    </source>
</evidence>
<keyword evidence="1 6" id="KW-0963">Cytoplasm</keyword>
<dbReference type="CDD" id="cd18094">
    <property type="entry name" value="SpoU-like_TrmL"/>
    <property type="match status" value="1"/>
</dbReference>
<evidence type="ECO:0000256" key="6">
    <source>
        <dbReference type="HAMAP-Rule" id="MF_01885"/>
    </source>
</evidence>
<dbReference type="PIRSF" id="PIRSF029256">
    <property type="entry name" value="SpoU_TrmH_prd"/>
    <property type="match status" value="1"/>
</dbReference>
<gene>
    <name evidence="6" type="primary">trmL</name>
    <name evidence="9" type="ORF">AY555_01350</name>
</gene>
<name>A0A143DBS5_9PROT</name>
<dbReference type="GO" id="GO:0002130">
    <property type="term" value="P:wobble position ribose methylation"/>
    <property type="evidence" value="ECO:0007669"/>
    <property type="project" value="TreeGrafter"/>
</dbReference>